<protein>
    <submittedName>
        <fullName evidence="1">Uncharacterized protein</fullName>
    </submittedName>
</protein>
<dbReference type="Proteomes" id="UP001066276">
    <property type="component" value="Chromosome 3_1"/>
</dbReference>
<dbReference type="AlphaFoldDB" id="A0AAV7UBK9"/>
<evidence type="ECO:0000313" key="1">
    <source>
        <dbReference type="EMBL" id="KAJ1185093.1"/>
    </source>
</evidence>
<sequence>MRQECGTPQTCLPAHILGAEETGTAGRNGIGGGIQRDRLRVRGATSLQGERGRSVGAHIRCKAVTEGAKRSSCAEQARVE</sequence>
<evidence type="ECO:0000313" key="2">
    <source>
        <dbReference type="Proteomes" id="UP001066276"/>
    </source>
</evidence>
<reference evidence="1" key="1">
    <citation type="journal article" date="2022" name="bioRxiv">
        <title>Sequencing and chromosome-scale assembly of the giantPleurodeles waltlgenome.</title>
        <authorList>
            <person name="Brown T."/>
            <person name="Elewa A."/>
            <person name="Iarovenko S."/>
            <person name="Subramanian E."/>
            <person name="Araus A.J."/>
            <person name="Petzold A."/>
            <person name="Susuki M."/>
            <person name="Suzuki K.-i.T."/>
            <person name="Hayashi T."/>
            <person name="Toyoda A."/>
            <person name="Oliveira C."/>
            <person name="Osipova E."/>
            <person name="Leigh N.D."/>
            <person name="Simon A."/>
            <person name="Yun M.H."/>
        </authorList>
    </citation>
    <scope>NUCLEOTIDE SEQUENCE</scope>
    <source>
        <strain evidence="1">20211129_DDA</strain>
        <tissue evidence="1">Liver</tissue>
    </source>
</reference>
<keyword evidence="2" id="KW-1185">Reference proteome</keyword>
<comment type="caution">
    <text evidence="1">The sequence shown here is derived from an EMBL/GenBank/DDBJ whole genome shotgun (WGS) entry which is preliminary data.</text>
</comment>
<proteinExistence type="predicted"/>
<gene>
    <name evidence="1" type="ORF">NDU88_001888</name>
</gene>
<organism evidence="1 2">
    <name type="scientific">Pleurodeles waltl</name>
    <name type="common">Iberian ribbed newt</name>
    <dbReference type="NCBI Taxonomy" id="8319"/>
    <lineage>
        <taxon>Eukaryota</taxon>
        <taxon>Metazoa</taxon>
        <taxon>Chordata</taxon>
        <taxon>Craniata</taxon>
        <taxon>Vertebrata</taxon>
        <taxon>Euteleostomi</taxon>
        <taxon>Amphibia</taxon>
        <taxon>Batrachia</taxon>
        <taxon>Caudata</taxon>
        <taxon>Salamandroidea</taxon>
        <taxon>Salamandridae</taxon>
        <taxon>Pleurodelinae</taxon>
        <taxon>Pleurodeles</taxon>
    </lineage>
</organism>
<dbReference type="EMBL" id="JANPWB010000005">
    <property type="protein sequence ID" value="KAJ1185093.1"/>
    <property type="molecule type" value="Genomic_DNA"/>
</dbReference>
<accession>A0AAV7UBK9</accession>
<name>A0AAV7UBK9_PLEWA</name>